<dbReference type="KEGG" id="sfiy:F0344_19600"/>
<feature type="region of interest" description="Disordered" evidence="1">
    <location>
        <begin position="187"/>
        <end position="219"/>
    </location>
</feature>
<dbReference type="InterPro" id="IPR001387">
    <property type="entry name" value="Cro/C1-type_HTH"/>
</dbReference>
<evidence type="ECO:0000259" key="2">
    <source>
        <dbReference type="PROSITE" id="PS50943"/>
    </source>
</evidence>
<evidence type="ECO:0000313" key="4">
    <source>
        <dbReference type="Proteomes" id="UP000515307"/>
    </source>
</evidence>
<organism evidence="3 4">
    <name type="scientific">Streptomyces finlayi</name>
    <dbReference type="NCBI Taxonomy" id="67296"/>
    <lineage>
        <taxon>Bacteria</taxon>
        <taxon>Bacillati</taxon>
        <taxon>Actinomycetota</taxon>
        <taxon>Actinomycetes</taxon>
        <taxon>Kitasatosporales</taxon>
        <taxon>Streptomycetaceae</taxon>
        <taxon>Streptomyces</taxon>
    </lineage>
</organism>
<evidence type="ECO:0000256" key="1">
    <source>
        <dbReference type="SAM" id="MobiDB-lite"/>
    </source>
</evidence>
<dbReference type="AlphaFoldDB" id="A0A7G7BMG8"/>
<keyword evidence="4" id="KW-1185">Reference proteome</keyword>
<dbReference type="CDD" id="cd00093">
    <property type="entry name" value="HTH_XRE"/>
    <property type="match status" value="1"/>
</dbReference>
<dbReference type="EMBL" id="CP045702">
    <property type="protein sequence ID" value="QNE76533.1"/>
    <property type="molecule type" value="Genomic_DNA"/>
</dbReference>
<feature type="domain" description="HTH cro/C1-type" evidence="2">
    <location>
        <begin position="18"/>
        <end position="79"/>
    </location>
</feature>
<dbReference type="GO" id="GO:0003677">
    <property type="term" value="F:DNA binding"/>
    <property type="evidence" value="ECO:0007669"/>
    <property type="project" value="InterPro"/>
</dbReference>
<sequence length="219" mass="24026">MTPDQWPTAFTGRIARRLRDSRKAAGLTMAEVAQGCADRGLPEFTEHSMKNLESGRKTSITVAEVVVLADVLGVPPVTLLFPLGSSATVEALPGREVSTWDAVAWFTGETPLAEPAPEGSARDILDLFRQHGDLVAAAMSSHALARERRRSASTTLDRARRATLLQRAEGYEEHAFEDCQELRTFRGRMRDRDLAPPSLPDELAFVDQPETPTPSEDSE</sequence>
<dbReference type="Proteomes" id="UP000515307">
    <property type="component" value="Chromosome"/>
</dbReference>
<protein>
    <submittedName>
        <fullName evidence="3">Helix-turn-helix domain-containing protein</fullName>
    </submittedName>
</protein>
<dbReference type="Pfam" id="PF13560">
    <property type="entry name" value="HTH_31"/>
    <property type="match status" value="1"/>
</dbReference>
<dbReference type="SUPFAM" id="SSF47413">
    <property type="entry name" value="lambda repressor-like DNA-binding domains"/>
    <property type="match status" value="1"/>
</dbReference>
<dbReference type="Gene3D" id="1.10.260.40">
    <property type="entry name" value="lambda repressor-like DNA-binding domains"/>
    <property type="match status" value="1"/>
</dbReference>
<proteinExistence type="predicted"/>
<name>A0A7G7BMG8_9ACTN</name>
<accession>A0A7G7BMG8</accession>
<evidence type="ECO:0000313" key="3">
    <source>
        <dbReference type="EMBL" id="QNE76533.1"/>
    </source>
</evidence>
<dbReference type="RefSeq" id="WP_185300003.1">
    <property type="nucleotide sequence ID" value="NZ_CP045702.1"/>
</dbReference>
<dbReference type="InterPro" id="IPR010982">
    <property type="entry name" value="Lambda_DNA-bd_dom_sf"/>
</dbReference>
<reference evidence="4" key="1">
    <citation type="submission" date="2019-10" db="EMBL/GenBank/DDBJ databases">
        <title>Antimicrobial potential of Antarctic Bacteria.</title>
        <authorList>
            <person name="Benaud N."/>
            <person name="Edwards R.J."/>
            <person name="Ferrari B.C."/>
        </authorList>
    </citation>
    <scope>NUCLEOTIDE SEQUENCE [LARGE SCALE GENOMIC DNA]</scope>
    <source>
        <strain evidence="4">NBSH44</strain>
    </source>
</reference>
<dbReference type="PROSITE" id="PS50943">
    <property type="entry name" value="HTH_CROC1"/>
    <property type="match status" value="1"/>
</dbReference>
<gene>
    <name evidence="3" type="ORF">F0344_19600</name>
</gene>